<feature type="chain" id="PRO_5024974285" evidence="1">
    <location>
        <begin position="20"/>
        <end position="53"/>
    </location>
</feature>
<protein>
    <submittedName>
        <fullName evidence="2">Uncharacterized protein</fullName>
    </submittedName>
</protein>
<accession>A0A5N6U497</accession>
<dbReference type="AlphaFoldDB" id="A0A5N6U497"/>
<dbReference type="Proteomes" id="UP000325780">
    <property type="component" value="Unassembled WGS sequence"/>
</dbReference>
<dbReference type="EMBL" id="ML742039">
    <property type="protein sequence ID" value="KAE8153463.1"/>
    <property type="molecule type" value="Genomic_DNA"/>
</dbReference>
<keyword evidence="1" id="KW-0732">Signal</keyword>
<evidence type="ECO:0000313" key="3">
    <source>
        <dbReference type="Proteomes" id="UP000325780"/>
    </source>
</evidence>
<keyword evidence="3" id="KW-1185">Reference proteome</keyword>
<evidence type="ECO:0000313" key="2">
    <source>
        <dbReference type="EMBL" id="KAE8153463.1"/>
    </source>
</evidence>
<evidence type="ECO:0000256" key="1">
    <source>
        <dbReference type="SAM" id="SignalP"/>
    </source>
</evidence>
<gene>
    <name evidence="2" type="ORF">BDV25DRAFT_149527</name>
</gene>
<proteinExistence type="predicted"/>
<feature type="signal peptide" evidence="1">
    <location>
        <begin position="1"/>
        <end position="19"/>
    </location>
</feature>
<name>A0A5N6U497_ASPAV</name>
<organism evidence="2 3">
    <name type="scientific">Aspergillus avenaceus</name>
    <dbReference type="NCBI Taxonomy" id="36643"/>
    <lineage>
        <taxon>Eukaryota</taxon>
        <taxon>Fungi</taxon>
        <taxon>Dikarya</taxon>
        <taxon>Ascomycota</taxon>
        <taxon>Pezizomycotina</taxon>
        <taxon>Eurotiomycetes</taxon>
        <taxon>Eurotiomycetidae</taxon>
        <taxon>Eurotiales</taxon>
        <taxon>Aspergillaceae</taxon>
        <taxon>Aspergillus</taxon>
        <taxon>Aspergillus subgen. Circumdati</taxon>
    </lineage>
</organism>
<reference evidence="2 3" key="1">
    <citation type="submission" date="2019-04" db="EMBL/GenBank/DDBJ databases">
        <title>Friends and foes A comparative genomics study of 23 Aspergillus species from section Flavi.</title>
        <authorList>
            <consortium name="DOE Joint Genome Institute"/>
            <person name="Kjaerbolling I."/>
            <person name="Vesth T."/>
            <person name="Frisvad J.C."/>
            <person name="Nybo J.L."/>
            <person name="Theobald S."/>
            <person name="Kildgaard S."/>
            <person name="Isbrandt T."/>
            <person name="Kuo A."/>
            <person name="Sato A."/>
            <person name="Lyhne E.K."/>
            <person name="Kogle M.E."/>
            <person name="Wiebenga A."/>
            <person name="Kun R.S."/>
            <person name="Lubbers R.J."/>
            <person name="Makela M.R."/>
            <person name="Barry K."/>
            <person name="Chovatia M."/>
            <person name="Clum A."/>
            <person name="Daum C."/>
            <person name="Haridas S."/>
            <person name="He G."/>
            <person name="LaButti K."/>
            <person name="Lipzen A."/>
            <person name="Mondo S."/>
            <person name="Riley R."/>
            <person name="Salamov A."/>
            <person name="Simmons B.A."/>
            <person name="Magnuson J.K."/>
            <person name="Henrissat B."/>
            <person name="Mortensen U.H."/>
            <person name="Larsen T.O."/>
            <person name="Devries R.P."/>
            <person name="Grigoriev I.V."/>
            <person name="Machida M."/>
            <person name="Baker S.E."/>
            <person name="Andersen M.R."/>
        </authorList>
    </citation>
    <scope>NUCLEOTIDE SEQUENCE [LARGE SCALE GENOMIC DNA]</scope>
    <source>
        <strain evidence="2 3">IBT 18842</strain>
    </source>
</reference>
<sequence>MHGAELLVFSFSYFFLVNFHFGHNAVWQSIMIGGFSHWIRVMETNQKRNKNAA</sequence>